<protein>
    <submittedName>
        <fullName evidence="3">Uncharacterized protein</fullName>
    </submittedName>
</protein>
<evidence type="ECO:0000256" key="1">
    <source>
        <dbReference type="SAM" id="MobiDB-lite"/>
    </source>
</evidence>
<dbReference type="EMBL" id="JAPEUX010000004">
    <property type="protein sequence ID" value="KAJ4354134.1"/>
    <property type="molecule type" value="Genomic_DNA"/>
</dbReference>
<feature type="transmembrane region" description="Helical" evidence="2">
    <location>
        <begin position="33"/>
        <end position="52"/>
    </location>
</feature>
<proteinExistence type="predicted"/>
<feature type="region of interest" description="Disordered" evidence="1">
    <location>
        <begin position="361"/>
        <end position="405"/>
    </location>
</feature>
<dbReference type="OrthoDB" id="3926760at2759"/>
<dbReference type="GeneID" id="80909397"/>
<accession>A0A9W8XMH6</accession>
<dbReference type="AlphaFoldDB" id="A0A9W8XMH6"/>
<feature type="region of interest" description="Disordered" evidence="1">
    <location>
        <begin position="138"/>
        <end position="178"/>
    </location>
</feature>
<keyword evidence="2" id="KW-1133">Transmembrane helix</keyword>
<organism evidence="3 4">
    <name type="scientific">Didymosphaeria variabile</name>
    <dbReference type="NCBI Taxonomy" id="1932322"/>
    <lineage>
        <taxon>Eukaryota</taxon>
        <taxon>Fungi</taxon>
        <taxon>Dikarya</taxon>
        <taxon>Ascomycota</taxon>
        <taxon>Pezizomycotina</taxon>
        <taxon>Dothideomycetes</taxon>
        <taxon>Pleosporomycetidae</taxon>
        <taxon>Pleosporales</taxon>
        <taxon>Massarineae</taxon>
        <taxon>Didymosphaeriaceae</taxon>
        <taxon>Didymosphaeria</taxon>
    </lineage>
</organism>
<evidence type="ECO:0000256" key="2">
    <source>
        <dbReference type="SAM" id="Phobius"/>
    </source>
</evidence>
<keyword evidence="4" id="KW-1185">Reference proteome</keyword>
<dbReference type="RefSeq" id="XP_056071908.1">
    <property type="nucleotide sequence ID" value="XM_056214641.1"/>
</dbReference>
<keyword evidence="2" id="KW-0812">Transmembrane</keyword>
<sequence length="405" mass="43705">MPAPLAKGSGSRARSKSPISHTRRAPRRPNHPFPIGLIIAASVIVAAGIAIYESPQVRQWVDQSRRKIAVALHSLGDEIQPRRPSESSEDFDERKRRQREEIIRWNRNDLIKRAREEGIAVDLDELARIGQEDVELAERRQRRKTNASQKSFDDLVGSDGMLKKAGSTAQTATGNDATSGALRHRGVAGFAAGSVAAATLVNPFSDDQILFDHDEDEAHSPQPFTYTEPNTRESSATIEGSPTASPHTAQLIDLTPESVYLHPEDPQTASIPASAAPSEAGDQIAQSFYSFTSEARSDDEAEIISTGTLTPRSDRSGDFTGASIVGSQADDIAILSMQNDTDHDARSEIFSESGFTEAGFSEAGFSEVGENRGIMTPSSWTDVGSDDESEWGGPAHGGHVSQVQQ</sequence>
<gene>
    <name evidence="3" type="ORF">N0V89_005867</name>
</gene>
<feature type="compositionally biased region" description="Polar residues" evidence="1">
    <location>
        <begin position="167"/>
        <end position="178"/>
    </location>
</feature>
<evidence type="ECO:0000313" key="4">
    <source>
        <dbReference type="Proteomes" id="UP001140513"/>
    </source>
</evidence>
<feature type="compositionally biased region" description="Polar residues" evidence="1">
    <location>
        <begin position="222"/>
        <end position="246"/>
    </location>
</feature>
<feature type="region of interest" description="Disordered" evidence="1">
    <location>
        <begin position="1"/>
        <end position="31"/>
    </location>
</feature>
<evidence type="ECO:0000313" key="3">
    <source>
        <dbReference type="EMBL" id="KAJ4354134.1"/>
    </source>
</evidence>
<name>A0A9W8XMH6_9PLEO</name>
<reference evidence="3" key="1">
    <citation type="submission" date="2022-10" db="EMBL/GenBank/DDBJ databases">
        <title>Tapping the CABI collections for fungal endophytes: first genome assemblies for Collariella, Neodidymelliopsis, Ascochyta clinopodiicola, Didymella pomorum, Didymosphaeria variabile, Neocosmospora piperis and Neocucurbitaria cava.</title>
        <authorList>
            <person name="Hill R."/>
        </authorList>
    </citation>
    <scope>NUCLEOTIDE SEQUENCE</scope>
    <source>
        <strain evidence="3">IMI 356815</strain>
    </source>
</reference>
<feature type="compositionally biased region" description="Basic residues" evidence="1">
    <location>
        <begin position="21"/>
        <end position="30"/>
    </location>
</feature>
<feature type="region of interest" description="Disordered" evidence="1">
    <location>
        <begin position="217"/>
        <end position="246"/>
    </location>
</feature>
<comment type="caution">
    <text evidence="3">The sequence shown here is derived from an EMBL/GenBank/DDBJ whole genome shotgun (WGS) entry which is preliminary data.</text>
</comment>
<dbReference type="Proteomes" id="UP001140513">
    <property type="component" value="Unassembled WGS sequence"/>
</dbReference>
<keyword evidence="2" id="KW-0472">Membrane</keyword>